<dbReference type="GO" id="GO:0006338">
    <property type="term" value="P:chromatin remodeling"/>
    <property type="evidence" value="ECO:0007669"/>
    <property type="project" value="InterPro"/>
</dbReference>
<protein>
    <submittedName>
        <fullName evidence="7">YL1 nuclear protein C-terminal domain-domain-containing protein</fullName>
    </submittedName>
</protein>
<evidence type="ECO:0000256" key="1">
    <source>
        <dbReference type="ARBA" id="ARBA00004123"/>
    </source>
</evidence>
<evidence type="ECO:0000256" key="5">
    <source>
        <dbReference type="SAM" id="MobiDB-lite"/>
    </source>
</evidence>
<evidence type="ECO:0000256" key="4">
    <source>
        <dbReference type="ARBA" id="ARBA00023242"/>
    </source>
</evidence>
<comment type="caution">
    <text evidence="7">The sequence shown here is derived from an EMBL/GenBank/DDBJ whole genome shotgun (WGS) entry which is preliminary data.</text>
</comment>
<evidence type="ECO:0000313" key="7">
    <source>
        <dbReference type="EMBL" id="CAH7685975.1"/>
    </source>
</evidence>
<evidence type="ECO:0000256" key="3">
    <source>
        <dbReference type="ARBA" id="ARBA00023163"/>
    </source>
</evidence>
<accession>A0AAV0BIK8</accession>
<evidence type="ECO:0000259" key="6">
    <source>
        <dbReference type="SMART" id="SM00993"/>
    </source>
</evidence>
<proteinExistence type="predicted"/>
<dbReference type="EMBL" id="CALTRL010005763">
    <property type="protein sequence ID" value="CAH7685975.1"/>
    <property type="molecule type" value="Genomic_DNA"/>
</dbReference>
<feature type="compositionally biased region" description="Polar residues" evidence="5">
    <location>
        <begin position="7"/>
        <end position="35"/>
    </location>
</feature>
<dbReference type="InterPro" id="IPR013272">
    <property type="entry name" value="Vps72/YL1_C"/>
</dbReference>
<reference evidence="7" key="1">
    <citation type="submission" date="2022-06" db="EMBL/GenBank/DDBJ databases">
        <authorList>
            <consortium name="SYNGENTA / RWTH Aachen University"/>
        </authorList>
    </citation>
    <scope>NUCLEOTIDE SEQUENCE</scope>
</reference>
<feature type="region of interest" description="Disordered" evidence="5">
    <location>
        <begin position="1"/>
        <end position="123"/>
    </location>
</feature>
<dbReference type="PANTHER" id="PTHR31200">
    <property type="entry name" value="INO80 COMPLEX SUBUNIT C"/>
    <property type="match status" value="1"/>
</dbReference>
<keyword evidence="4" id="KW-0539">Nucleus</keyword>
<gene>
    <name evidence="7" type="ORF">PPACK8108_LOCUS20567</name>
</gene>
<comment type="subcellular location">
    <subcellularLocation>
        <location evidence="1">Nucleus</location>
    </subcellularLocation>
</comment>
<dbReference type="Proteomes" id="UP001153365">
    <property type="component" value="Unassembled WGS sequence"/>
</dbReference>
<name>A0AAV0BIK8_PHAPC</name>
<dbReference type="GO" id="GO:0031011">
    <property type="term" value="C:Ino80 complex"/>
    <property type="evidence" value="ECO:0007669"/>
    <property type="project" value="InterPro"/>
</dbReference>
<evidence type="ECO:0000256" key="2">
    <source>
        <dbReference type="ARBA" id="ARBA00023015"/>
    </source>
</evidence>
<keyword evidence="8" id="KW-1185">Reference proteome</keyword>
<feature type="domain" description="Vps72/YL1 C-terminal" evidence="6">
    <location>
        <begin position="150"/>
        <end position="179"/>
    </location>
</feature>
<evidence type="ECO:0000313" key="8">
    <source>
        <dbReference type="Proteomes" id="UP001153365"/>
    </source>
</evidence>
<dbReference type="AlphaFoldDB" id="A0AAV0BIK8"/>
<keyword evidence="3" id="KW-0804">Transcription</keyword>
<dbReference type="Pfam" id="PF08265">
    <property type="entry name" value="YL1_C"/>
    <property type="match status" value="1"/>
</dbReference>
<sequence>MAPPKGTSRNQNFFKSTNGENSNSPSLADTLSYSLTPKPFKDEKKKHGPRRNKTLKQILTAERLRANQVLNMKNSAEGDVEMSGFEDQSNGNNSNNVNSNFNDQQQQQQQLPTSNSKKSKKEALPIVNPDVNYITYMTIEAPPSVIPPRKYCDVTGLEAPYVDPKTRLRYHNSEVYELIKTFGPGVDQVYLSMRGAHTTLK</sequence>
<dbReference type="PANTHER" id="PTHR31200:SF1">
    <property type="entry name" value="INO80 COMPLEX SUBUNIT C"/>
    <property type="match status" value="1"/>
</dbReference>
<keyword evidence="2" id="KW-0805">Transcription regulation</keyword>
<feature type="compositionally biased region" description="Low complexity" evidence="5">
    <location>
        <begin position="88"/>
        <end position="116"/>
    </location>
</feature>
<organism evidence="7 8">
    <name type="scientific">Phakopsora pachyrhizi</name>
    <name type="common">Asian soybean rust disease fungus</name>
    <dbReference type="NCBI Taxonomy" id="170000"/>
    <lineage>
        <taxon>Eukaryota</taxon>
        <taxon>Fungi</taxon>
        <taxon>Dikarya</taxon>
        <taxon>Basidiomycota</taxon>
        <taxon>Pucciniomycotina</taxon>
        <taxon>Pucciniomycetes</taxon>
        <taxon>Pucciniales</taxon>
        <taxon>Phakopsoraceae</taxon>
        <taxon>Phakopsora</taxon>
    </lineage>
</organism>
<dbReference type="SMART" id="SM00993">
    <property type="entry name" value="YL1_C"/>
    <property type="match status" value="1"/>
</dbReference>
<dbReference type="InterPro" id="IPR029525">
    <property type="entry name" value="INO80C/Ies6"/>
</dbReference>